<dbReference type="SUPFAM" id="SSF51735">
    <property type="entry name" value="NAD(P)-binding Rossmann-fold domains"/>
    <property type="match status" value="1"/>
</dbReference>
<dbReference type="InterPro" id="IPR036291">
    <property type="entry name" value="NAD(P)-bd_dom_sf"/>
</dbReference>
<evidence type="ECO:0000313" key="4">
    <source>
        <dbReference type="Proteomes" id="UP000289794"/>
    </source>
</evidence>
<sequence>MIGLVTGANRGLGYEMIKEGLRRGHTMLAACRNTWDETSVGGLLKLKEQYPGSLRILEMDVTDREMAEKAALQVQQEFGHIDFLVNNAGVLFEKMVMPGDAIADLDVEKFRKTLDVNVTGTAIVLKYFIRLLYASEDACIMNITSEAGHLSPQGYNYLAYSVSKHAANMYTQKVRNYLAEEQTDRHMRIYMIHPGRMDTIMGKENAQIPPSESAAGLYDILDRKKQIPDMDVPFINYRGEPMPY</sequence>
<comment type="similarity">
    <text evidence="1 2">Belongs to the short-chain dehydrogenases/reductases (SDR) family.</text>
</comment>
<dbReference type="KEGG" id="bpro:PMF13cell1_00384"/>
<reference evidence="3 4" key="1">
    <citation type="submission" date="2019-01" db="EMBL/GenBank/DDBJ databases">
        <title>PMF-metabolizing Aryl O-demethylase.</title>
        <authorList>
            <person name="Kim M."/>
        </authorList>
    </citation>
    <scope>NUCLEOTIDE SEQUENCE [LARGE SCALE GENOMIC DNA]</scope>
    <source>
        <strain evidence="3 4">PMF1</strain>
    </source>
</reference>
<dbReference type="PROSITE" id="PS00061">
    <property type="entry name" value="ADH_SHORT"/>
    <property type="match status" value="1"/>
</dbReference>
<dbReference type="AlphaFoldDB" id="A0A4P6LRW1"/>
<evidence type="ECO:0000256" key="1">
    <source>
        <dbReference type="ARBA" id="ARBA00006484"/>
    </source>
</evidence>
<dbReference type="InterPro" id="IPR020904">
    <property type="entry name" value="Sc_DH/Rdtase_CS"/>
</dbReference>
<dbReference type="PANTHER" id="PTHR43544:SF12">
    <property type="entry name" value="NAD(P)-BINDING ROSSMANN-FOLD SUPERFAMILY PROTEIN"/>
    <property type="match status" value="1"/>
</dbReference>
<accession>A0A4P6LRW1</accession>
<evidence type="ECO:0000313" key="3">
    <source>
        <dbReference type="EMBL" id="QBE94891.1"/>
    </source>
</evidence>
<keyword evidence="3" id="KW-0560">Oxidoreductase</keyword>
<dbReference type="Pfam" id="PF00106">
    <property type="entry name" value="adh_short"/>
    <property type="match status" value="1"/>
</dbReference>
<dbReference type="Proteomes" id="UP000289794">
    <property type="component" value="Chromosome"/>
</dbReference>
<proteinExistence type="inferred from homology"/>
<dbReference type="EMBL" id="CP035945">
    <property type="protein sequence ID" value="QBE94891.1"/>
    <property type="molecule type" value="Genomic_DNA"/>
</dbReference>
<dbReference type="GO" id="GO:0005737">
    <property type="term" value="C:cytoplasm"/>
    <property type="evidence" value="ECO:0007669"/>
    <property type="project" value="TreeGrafter"/>
</dbReference>
<dbReference type="PANTHER" id="PTHR43544">
    <property type="entry name" value="SHORT-CHAIN DEHYDROGENASE/REDUCTASE"/>
    <property type="match status" value="1"/>
</dbReference>
<dbReference type="EC" id="1.1.1.53" evidence="3"/>
<dbReference type="Gene3D" id="3.40.50.720">
    <property type="entry name" value="NAD(P)-binding Rossmann-like Domain"/>
    <property type="match status" value="1"/>
</dbReference>
<name>A0A4P6LRW1_9FIRM</name>
<dbReference type="InterPro" id="IPR051468">
    <property type="entry name" value="Fungal_SecMetab_SDRs"/>
</dbReference>
<dbReference type="InterPro" id="IPR002347">
    <property type="entry name" value="SDR_fam"/>
</dbReference>
<protein>
    <submittedName>
        <fullName evidence="3">3-alpha-(Or 20-beta)-hydroxysteroid dehydrogenase</fullName>
        <ecNumber evidence="3">1.1.1.53</ecNumber>
    </submittedName>
</protein>
<organism evidence="3 4">
    <name type="scientific">Blautia producta</name>
    <dbReference type="NCBI Taxonomy" id="33035"/>
    <lineage>
        <taxon>Bacteria</taxon>
        <taxon>Bacillati</taxon>
        <taxon>Bacillota</taxon>
        <taxon>Clostridia</taxon>
        <taxon>Lachnospirales</taxon>
        <taxon>Lachnospiraceae</taxon>
        <taxon>Blautia</taxon>
    </lineage>
</organism>
<dbReference type="PRINTS" id="PR00081">
    <property type="entry name" value="GDHRDH"/>
</dbReference>
<dbReference type="RefSeq" id="WP_130179627.1">
    <property type="nucleotide sequence ID" value="NZ_CP035945.1"/>
</dbReference>
<dbReference type="PRINTS" id="PR00080">
    <property type="entry name" value="SDRFAMILY"/>
</dbReference>
<dbReference type="GO" id="GO:0047044">
    <property type="term" value="F:androstan-3-alpha,17-beta-diol dehydrogenase (NAD+) activity"/>
    <property type="evidence" value="ECO:0007669"/>
    <property type="project" value="UniProtKB-EC"/>
</dbReference>
<evidence type="ECO:0000256" key="2">
    <source>
        <dbReference type="RuleBase" id="RU000363"/>
    </source>
</evidence>
<gene>
    <name evidence="3" type="ORF">PMF13cell1_00384</name>
</gene>